<gene>
    <name evidence="9" type="ORF">USDA257_c18840</name>
</gene>
<comment type="similarity">
    <text evidence="7">Belongs to the binding-protein-dependent transport system permease family.</text>
</comment>
<reference evidence="9 10" key="1">
    <citation type="journal article" date="2012" name="J. Bacteriol.">
        <title>Complete genome sequence of the broad-host-range strain Sinorhizobium fredii USDA257.</title>
        <authorList>
            <person name="Schuldes J."/>
            <person name="Rodriguez Orbegoso M."/>
            <person name="Schmeisser C."/>
            <person name="Krishnan H.B."/>
            <person name="Daniel R."/>
            <person name="Streit W.R."/>
        </authorList>
    </citation>
    <scope>NUCLEOTIDE SEQUENCE [LARGE SCALE GENOMIC DNA]</scope>
    <source>
        <strain evidence="9 10">USDA 257</strain>
    </source>
</reference>
<name>I3X3L5_SINF2</name>
<dbReference type="EMBL" id="CP003563">
    <property type="protein sequence ID" value="AFL50471.1"/>
    <property type="molecule type" value="Genomic_DNA"/>
</dbReference>
<evidence type="ECO:0000313" key="10">
    <source>
        <dbReference type="Proteomes" id="UP000006180"/>
    </source>
</evidence>
<evidence type="ECO:0000256" key="7">
    <source>
        <dbReference type="RuleBase" id="RU363032"/>
    </source>
</evidence>
<feature type="domain" description="ABC transmembrane type-1" evidence="8">
    <location>
        <begin position="90"/>
        <end position="301"/>
    </location>
</feature>
<proteinExistence type="inferred from homology"/>
<evidence type="ECO:0000313" key="9">
    <source>
        <dbReference type="EMBL" id="AFL50471.1"/>
    </source>
</evidence>
<evidence type="ECO:0000256" key="4">
    <source>
        <dbReference type="ARBA" id="ARBA00022692"/>
    </source>
</evidence>
<evidence type="ECO:0000256" key="3">
    <source>
        <dbReference type="ARBA" id="ARBA00022475"/>
    </source>
</evidence>
<dbReference type="InterPro" id="IPR035906">
    <property type="entry name" value="MetI-like_sf"/>
</dbReference>
<organism evidence="9 10">
    <name type="scientific">Sinorhizobium fredii (strain USDA 257)</name>
    <dbReference type="NCBI Taxonomy" id="1185652"/>
    <lineage>
        <taxon>Bacteria</taxon>
        <taxon>Pseudomonadati</taxon>
        <taxon>Pseudomonadota</taxon>
        <taxon>Alphaproteobacteria</taxon>
        <taxon>Hyphomicrobiales</taxon>
        <taxon>Rhizobiaceae</taxon>
        <taxon>Sinorhizobium/Ensifer group</taxon>
        <taxon>Sinorhizobium</taxon>
    </lineage>
</organism>
<feature type="transmembrane region" description="Helical" evidence="7">
    <location>
        <begin position="33"/>
        <end position="58"/>
    </location>
</feature>
<dbReference type="SUPFAM" id="SSF161098">
    <property type="entry name" value="MetI-like"/>
    <property type="match status" value="1"/>
</dbReference>
<dbReference type="eggNOG" id="COG1175">
    <property type="taxonomic scope" value="Bacteria"/>
</dbReference>
<dbReference type="PATRIC" id="fig|1185652.3.peg.1951"/>
<evidence type="ECO:0000256" key="2">
    <source>
        <dbReference type="ARBA" id="ARBA00022448"/>
    </source>
</evidence>
<keyword evidence="4 7" id="KW-0812">Transmembrane</keyword>
<dbReference type="Pfam" id="PF00528">
    <property type="entry name" value="BPD_transp_1"/>
    <property type="match status" value="1"/>
</dbReference>
<feature type="transmembrane region" description="Helical" evidence="7">
    <location>
        <begin position="285"/>
        <end position="305"/>
    </location>
</feature>
<dbReference type="GO" id="GO:0055085">
    <property type="term" value="P:transmembrane transport"/>
    <property type="evidence" value="ECO:0007669"/>
    <property type="project" value="InterPro"/>
</dbReference>
<dbReference type="PROSITE" id="PS50928">
    <property type="entry name" value="ABC_TM1"/>
    <property type="match status" value="1"/>
</dbReference>
<comment type="subcellular location">
    <subcellularLocation>
        <location evidence="1 7">Cell membrane</location>
        <topology evidence="1 7">Multi-pass membrane protein</topology>
    </subcellularLocation>
</comment>
<dbReference type="HOGENOM" id="CLU_016047_0_3_5"/>
<feature type="transmembrane region" description="Helical" evidence="7">
    <location>
        <begin position="93"/>
        <end position="115"/>
    </location>
</feature>
<dbReference type="InterPro" id="IPR000515">
    <property type="entry name" value="MetI-like"/>
</dbReference>
<dbReference type="KEGG" id="sfd:USDA257_c18840"/>
<accession>I3X3L5</accession>
<keyword evidence="6 7" id="KW-0472">Membrane</keyword>
<keyword evidence="2 7" id="KW-0813">Transport</keyword>
<dbReference type="CDD" id="cd06261">
    <property type="entry name" value="TM_PBP2"/>
    <property type="match status" value="1"/>
</dbReference>
<dbReference type="Gene3D" id="1.10.3720.10">
    <property type="entry name" value="MetI-like"/>
    <property type="match status" value="1"/>
</dbReference>
<keyword evidence="3" id="KW-1003">Cell membrane</keyword>
<dbReference type="STRING" id="1185652.USDA257_c18840"/>
<sequence>MRNLLMALSLSLQSGKRASRVRSAFVKGWWDRLPLLPALVVVLSVTQLPFIITLYYSLQRWNLVSTSAPRFVWFRNFLNAFNDAVFLKAVFNTVVMTGSIVIASVIVGGLLAAGLNREFGGRTIARTLAITPFFIMPVAAALFWKTGIYDPTFGILGWMTDAVGLGRVNWISQYPRLTIILLTTWQWSAFALLILLAGMQSFPTEVAEAAAVDGAGRFYTFRRLMLPHLRPFIELTALLTAMYVLENFAAIAILTNGGPAYATTNLSYYVYLEAFSAFDLGRASAFGMIALAFAIALTVPMLRVVSGIFKEGGRA</sequence>
<feature type="transmembrane region" description="Helical" evidence="7">
    <location>
        <begin position="232"/>
        <end position="254"/>
    </location>
</feature>
<evidence type="ECO:0000256" key="5">
    <source>
        <dbReference type="ARBA" id="ARBA00022989"/>
    </source>
</evidence>
<feature type="transmembrane region" description="Helical" evidence="7">
    <location>
        <begin position="177"/>
        <end position="197"/>
    </location>
</feature>
<dbReference type="AlphaFoldDB" id="I3X3L5"/>
<dbReference type="PANTHER" id="PTHR43005">
    <property type="entry name" value="BLR7065 PROTEIN"/>
    <property type="match status" value="1"/>
</dbReference>
<dbReference type="GO" id="GO:0005886">
    <property type="term" value="C:plasma membrane"/>
    <property type="evidence" value="ECO:0007669"/>
    <property type="project" value="UniProtKB-SubCell"/>
</dbReference>
<evidence type="ECO:0000259" key="8">
    <source>
        <dbReference type="PROSITE" id="PS50928"/>
    </source>
</evidence>
<keyword evidence="5 7" id="KW-1133">Transmembrane helix</keyword>
<evidence type="ECO:0000256" key="6">
    <source>
        <dbReference type="ARBA" id="ARBA00023136"/>
    </source>
</evidence>
<protein>
    <submittedName>
        <fullName evidence="9">Putative ABC transporter permease protein y4oQ</fullName>
    </submittedName>
</protein>
<feature type="transmembrane region" description="Helical" evidence="7">
    <location>
        <begin position="127"/>
        <end position="144"/>
    </location>
</feature>
<evidence type="ECO:0000256" key="1">
    <source>
        <dbReference type="ARBA" id="ARBA00004651"/>
    </source>
</evidence>
<dbReference type="PANTHER" id="PTHR43005:SF2">
    <property type="entry name" value="INTEGRAL MEMBRANE SUGAR TRANSPORT PROTEIN"/>
    <property type="match status" value="1"/>
</dbReference>
<dbReference type="Proteomes" id="UP000006180">
    <property type="component" value="Chromosome"/>
</dbReference>